<protein>
    <submittedName>
        <fullName evidence="1">Uncharacterized protein</fullName>
    </submittedName>
</protein>
<accession>A0ACC2N138</accession>
<keyword evidence="2" id="KW-1185">Reference proteome</keyword>
<name>A0ACC2N138_PERAE</name>
<comment type="caution">
    <text evidence="1">The sequence shown here is derived from an EMBL/GenBank/DDBJ whole genome shotgun (WGS) entry which is preliminary data.</text>
</comment>
<proteinExistence type="predicted"/>
<evidence type="ECO:0000313" key="2">
    <source>
        <dbReference type="Proteomes" id="UP001234297"/>
    </source>
</evidence>
<gene>
    <name evidence="1" type="ORF">MRB53_004097</name>
</gene>
<sequence>MASGQEEQVEAGVVEVENKQVLFRDFVTGYPKESDMPIIGLGVAKVLDSGNPEYEEGMPGLSAYAGFHEVCSPSKGEYVFVSAASGAVGQLVGQFAKLMGCYVVGAAVSKEKFLELALQYIKEKKIVYVEDVVEGLESALEALIGLFAGRNVGKQVAVVARE</sequence>
<evidence type="ECO:0000313" key="1">
    <source>
        <dbReference type="EMBL" id="KAJ8651074.1"/>
    </source>
</evidence>
<reference evidence="1 2" key="1">
    <citation type="journal article" date="2022" name="Hortic Res">
        <title>A haplotype resolved chromosomal level avocado genome allows analysis of novel avocado genes.</title>
        <authorList>
            <person name="Nath O."/>
            <person name="Fletcher S.J."/>
            <person name="Hayward A."/>
            <person name="Shaw L.M."/>
            <person name="Masouleh A.K."/>
            <person name="Furtado A."/>
            <person name="Henry R.J."/>
            <person name="Mitter N."/>
        </authorList>
    </citation>
    <scope>NUCLEOTIDE SEQUENCE [LARGE SCALE GENOMIC DNA]</scope>
    <source>
        <strain evidence="2">cv. Hass</strain>
    </source>
</reference>
<dbReference type="EMBL" id="CM056809">
    <property type="protein sequence ID" value="KAJ8651074.1"/>
    <property type="molecule type" value="Genomic_DNA"/>
</dbReference>
<dbReference type="Proteomes" id="UP001234297">
    <property type="component" value="Chromosome 1"/>
</dbReference>
<organism evidence="1 2">
    <name type="scientific">Persea americana</name>
    <name type="common">Avocado</name>
    <dbReference type="NCBI Taxonomy" id="3435"/>
    <lineage>
        <taxon>Eukaryota</taxon>
        <taxon>Viridiplantae</taxon>
        <taxon>Streptophyta</taxon>
        <taxon>Embryophyta</taxon>
        <taxon>Tracheophyta</taxon>
        <taxon>Spermatophyta</taxon>
        <taxon>Magnoliopsida</taxon>
        <taxon>Magnoliidae</taxon>
        <taxon>Laurales</taxon>
        <taxon>Lauraceae</taxon>
        <taxon>Persea</taxon>
    </lineage>
</organism>